<feature type="binding site" evidence="6">
    <location>
        <begin position="11"/>
        <end position="13"/>
    </location>
    <ligand>
        <name>N(1)-(5-phospho-beta-D-ribosyl)glycinamide</name>
        <dbReference type="ChEBI" id="CHEBI:143788"/>
    </ligand>
</feature>
<dbReference type="InterPro" id="IPR004607">
    <property type="entry name" value="GART"/>
</dbReference>
<dbReference type="GO" id="GO:0004644">
    <property type="term" value="F:phosphoribosylglycinamide formyltransferase activity"/>
    <property type="evidence" value="ECO:0007669"/>
    <property type="project" value="UniProtKB-UniRule"/>
</dbReference>
<evidence type="ECO:0000256" key="2">
    <source>
        <dbReference type="ARBA" id="ARBA00022679"/>
    </source>
</evidence>
<dbReference type="EC" id="2.1.2.2" evidence="6"/>
<dbReference type="OrthoDB" id="9806170at2"/>
<organism evidence="8 10">
    <name type="scientific">Anaerococcus octavius</name>
    <dbReference type="NCBI Taxonomy" id="54007"/>
    <lineage>
        <taxon>Bacteria</taxon>
        <taxon>Bacillati</taxon>
        <taxon>Bacillota</taxon>
        <taxon>Tissierellia</taxon>
        <taxon>Tissierellales</taxon>
        <taxon>Peptoniphilaceae</taxon>
        <taxon>Anaerococcus</taxon>
    </lineage>
</organism>
<evidence type="ECO:0000256" key="6">
    <source>
        <dbReference type="HAMAP-Rule" id="MF_01930"/>
    </source>
</evidence>
<dbReference type="UniPathway" id="UPA00074">
    <property type="reaction ID" value="UER00126"/>
</dbReference>
<dbReference type="Gene3D" id="3.40.50.170">
    <property type="entry name" value="Formyl transferase, N-terminal domain"/>
    <property type="match status" value="1"/>
</dbReference>
<dbReference type="Pfam" id="PF00551">
    <property type="entry name" value="Formyl_trans_N"/>
    <property type="match status" value="1"/>
</dbReference>
<dbReference type="InterPro" id="IPR002376">
    <property type="entry name" value="Formyl_transf_N"/>
</dbReference>
<dbReference type="Proteomes" id="UP000255124">
    <property type="component" value="Unassembled WGS sequence"/>
</dbReference>
<evidence type="ECO:0000259" key="7">
    <source>
        <dbReference type="Pfam" id="PF00551"/>
    </source>
</evidence>
<feature type="binding site" evidence="6">
    <location>
        <position position="94"/>
    </location>
    <ligand>
        <name>(6R)-10-formyltetrahydrofolate</name>
        <dbReference type="ChEBI" id="CHEBI:195366"/>
    </ligand>
</feature>
<proteinExistence type="inferred from homology"/>
<accession>A0A2I1M8E9</accession>
<dbReference type="SUPFAM" id="SSF53328">
    <property type="entry name" value="Formyltransferase"/>
    <property type="match status" value="1"/>
</dbReference>
<evidence type="ECO:0000313" key="11">
    <source>
        <dbReference type="Proteomes" id="UP000255124"/>
    </source>
</evidence>
<comment type="function">
    <text evidence="6">Catalyzes the transfer of a formyl group from 10-formyltetrahydrofolate to 5-phospho-ribosyl-glycinamide (GAR), producing 5-phospho-ribosyl-N-formylglycinamide (FGAR) and tetrahydrofolate.</text>
</comment>
<feature type="site" description="Raises pKa of active site His" evidence="6">
    <location>
        <position position="137"/>
    </location>
</feature>
<evidence type="ECO:0000256" key="1">
    <source>
        <dbReference type="ARBA" id="ARBA00005054"/>
    </source>
</evidence>
<comment type="caution">
    <text evidence="6">Lacks conserved residue(s) required for the propagation of feature annotation.</text>
</comment>
<dbReference type="PROSITE" id="PS00373">
    <property type="entry name" value="GART"/>
    <property type="match status" value="1"/>
</dbReference>
<feature type="active site" description="Proton donor" evidence="6">
    <location>
        <position position="96"/>
    </location>
</feature>
<evidence type="ECO:0000256" key="5">
    <source>
        <dbReference type="ARBA" id="ARBA00047664"/>
    </source>
</evidence>
<sequence length="184" mass="20685">MNLAVFISGGGSNFKALIDAQNSGYFNSQIKFVVSNKNAPGLKYAKENNIDFLISKDEDEIIKNLKEHNIDLIVLAGYLVKISKKILDEFTVINIHPSLLPKYGGKGFYGMNVHNAVFENKEKVSGVTVHFVNEKLDDGDIILQKQVDISHCKNADEISQEVLKVEHKTLKEVIRILEEEECVH</sequence>
<evidence type="ECO:0000256" key="4">
    <source>
        <dbReference type="ARBA" id="ARBA00038440"/>
    </source>
</evidence>
<dbReference type="PANTHER" id="PTHR43369">
    <property type="entry name" value="PHOSPHORIBOSYLGLYCINAMIDE FORMYLTRANSFERASE"/>
    <property type="match status" value="1"/>
</dbReference>
<dbReference type="CDD" id="cd08645">
    <property type="entry name" value="FMT_core_GART"/>
    <property type="match status" value="1"/>
</dbReference>
<comment type="similarity">
    <text evidence="4 6">Belongs to the GART family.</text>
</comment>
<dbReference type="GO" id="GO:0005737">
    <property type="term" value="C:cytoplasm"/>
    <property type="evidence" value="ECO:0007669"/>
    <property type="project" value="TreeGrafter"/>
</dbReference>
<comment type="catalytic activity">
    <reaction evidence="5 6">
        <text>N(1)-(5-phospho-beta-D-ribosyl)glycinamide + (6R)-10-formyltetrahydrofolate = N(2)-formyl-N(1)-(5-phospho-beta-D-ribosyl)glycinamide + (6S)-5,6,7,8-tetrahydrofolate + H(+)</text>
        <dbReference type="Rhea" id="RHEA:15053"/>
        <dbReference type="ChEBI" id="CHEBI:15378"/>
        <dbReference type="ChEBI" id="CHEBI:57453"/>
        <dbReference type="ChEBI" id="CHEBI:143788"/>
        <dbReference type="ChEBI" id="CHEBI:147286"/>
        <dbReference type="ChEBI" id="CHEBI:195366"/>
        <dbReference type="EC" id="2.1.2.2"/>
    </reaction>
</comment>
<reference evidence="9 11" key="2">
    <citation type="submission" date="2018-06" db="EMBL/GenBank/DDBJ databases">
        <authorList>
            <consortium name="Pathogen Informatics"/>
            <person name="Doyle S."/>
        </authorList>
    </citation>
    <scope>NUCLEOTIDE SEQUENCE [LARGE SCALE GENOMIC DNA]</scope>
    <source>
        <strain evidence="9 11">NCTC9810</strain>
    </source>
</reference>
<dbReference type="EMBL" id="UFTA01000002">
    <property type="protein sequence ID" value="SUU92559.1"/>
    <property type="molecule type" value="Genomic_DNA"/>
</dbReference>
<dbReference type="AlphaFoldDB" id="A0A2I1M8E9"/>
<dbReference type="EMBL" id="PKGS01000004">
    <property type="protein sequence ID" value="PKZ16405.1"/>
    <property type="molecule type" value="Genomic_DNA"/>
</dbReference>
<dbReference type="InterPro" id="IPR036477">
    <property type="entry name" value="Formyl_transf_N_sf"/>
</dbReference>
<protein>
    <recommendedName>
        <fullName evidence="6">Phosphoribosylglycinamide formyltransferase</fullName>
        <ecNumber evidence="6">2.1.2.2</ecNumber>
    </recommendedName>
    <alternativeName>
        <fullName evidence="6">5'-phosphoribosylglycinamide transformylase</fullName>
    </alternativeName>
    <alternativeName>
        <fullName evidence="6">GAR transformylase</fullName>
        <shortName evidence="6">GART</shortName>
    </alternativeName>
</protein>
<keyword evidence="10" id="KW-1185">Reference proteome</keyword>
<reference evidence="8 10" key="1">
    <citation type="submission" date="2017-12" db="EMBL/GenBank/DDBJ databases">
        <title>Phylogenetic diversity of female urinary microbiome.</title>
        <authorList>
            <person name="Thomas-White K."/>
            <person name="Wolfe A.J."/>
        </authorList>
    </citation>
    <scope>NUCLEOTIDE SEQUENCE [LARGE SCALE GENOMIC DNA]</scope>
    <source>
        <strain evidence="8 10">UMB0119</strain>
    </source>
</reference>
<gene>
    <name evidence="6 8" type="primary">purN</name>
    <name evidence="8" type="ORF">CYJ34_06185</name>
    <name evidence="9" type="ORF">NCTC9810_00893</name>
</gene>
<dbReference type="NCBIfam" id="TIGR00639">
    <property type="entry name" value="PurN"/>
    <property type="match status" value="1"/>
</dbReference>
<keyword evidence="2 6" id="KW-0808">Transferase</keyword>
<dbReference type="PANTHER" id="PTHR43369:SF2">
    <property type="entry name" value="PHOSPHORIBOSYLGLYCINAMIDE FORMYLTRANSFERASE"/>
    <property type="match status" value="1"/>
</dbReference>
<dbReference type="RefSeq" id="WP_101540428.1">
    <property type="nucleotide sequence ID" value="NZ_PKGS01000004.1"/>
</dbReference>
<evidence type="ECO:0000313" key="10">
    <source>
        <dbReference type="Proteomes" id="UP000234335"/>
    </source>
</evidence>
<evidence type="ECO:0000313" key="8">
    <source>
        <dbReference type="EMBL" id="PKZ16405.1"/>
    </source>
</evidence>
<dbReference type="InterPro" id="IPR001555">
    <property type="entry name" value="GART_AS"/>
</dbReference>
<feature type="domain" description="Formyl transferase N-terminal" evidence="7">
    <location>
        <begin position="1"/>
        <end position="174"/>
    </location>
</feature>
<dbReference type="Proteomes" id="UP000234335">
    <property type="component" value="Unassembled WGS sequence"/>
</dbReference>
<name>A0A2I1M8E9_9FIRM</name>
<keyword evidence="3 6" id="KW-0658">Purine biosynthesis</keyword>
<evidence type="ECO:0000256" key="3">
    <source>
        <dbReference type="ARBA" id="ARBA00022755"/>
    </source>
</evidence>
<evidence type="ECO:0000313" key="9">
    <source>
        <dbReference type="EMBL" id="SUU92559.1"/>
    </source>
</evidence>
<dbReference type="GO" id="GO:0006189">
    <property type="term" value="P:'de novo' IMP biosynthetic process"/>
    <property type="evidence" value="ECO:0007669"/>
    <property type="project" value="UniProtKB-UniRule"/>
</dbReference>
<dbReference type="HAMAP" id="MF_01930">
    <property type="entry name" value="PurN"/>
    <property type="match status" value="1"/>
</dbReference>
<comment type="pathway">
    <text evidence="1 6">Purine metabolism; IMP biosynthesis via de novo pathway; N(2)-formyl-N(1)-(5-phospho-D-ribosyl)glycinamide from N(1)-(5-phospho-D-ribosyl)glycinamide (10-formyl THF route): step 1/1.</text>
</comment>